<protein>
    <recommendedName>
        <fullName evidence="3">Twin-arginine translocation signal domain-containing protein</fullName>
    </recommendedName>
</protein>
<organism evidence="1 2">
    <name type="scientific">Ktedonobacter racemifer DSM 44963</name>
    <dbReference type="NCBI Taxonomy" id="485913"/>
    <lineage>
        <taxon>Bacteria</taxon>
        <taxon>Bacillati</taxon>
        <taxon>Chloroflexota</taxon>
        <taxon>Ktedonobacteria</taxon>
        <taxon>Ktedonobacterales</taxon>
        <taxon>Ktedonobacteraceae</taxon>
        <taxon>Ktedonobacter</taxon>
    </lineage>
</organism>
<name>D6TQA4_KTERA</name>
<evidence type="ECO:0000313" key="2">
    <source>
        <dbReference type="Proteomes" id="UP000004508"/>
    </source>
</evidence>
<dbReference type="PROSITE" id="PS51318">
    <property type="entry name" value="TAT"/>
    <property type="match status" value="1"/>
</dbReference>
<sequence length="78" mass="7986">MSANRFEELTRVVVSSTSRRQALKTLAVGVLGGALGFGEIHTARAAGCKSSASTCVHSSDCCSKRCFYSGVAGGLVCA</sequence>
<dbReference type="NCBIfam" id="TIGR01409">
    <property type="entry name" value="TAT_signal_seq"/>
    <property type="match status" value="1"/>
</dbReference>
<dbReference type="InterPro" id="IPR019546">
    <property type="entry name" value="TAT_signal_bac_arc"/>
</dbReference>
<keyword evidence="2" id="KW-1185">Reference proteome</keyword>
<reference evidence="1 2" key="1">
    <citation type="journal article" date="2011" name="Stand. Genomic Sci.">
        <title>Non-contiguous finished genome sequence and contextual data of the filamentous soil bacterium Ktedonobacter racemifer type strain (SOSP1-21).</title>
        <authorList>
            <person name="Chang Y.J."/>
            <person name="Land M."/>
            <person name="Hauser L."/>
            <person name="Chertkov O."/>
            <person name="Del Rio T.G."/>
            <person name="Nolan M."/>
            <person name="Copeland A."/>
            <person name="Tice H."/>
            <person name="Cheng J.F."/>
            <person name="Lucas S."/>
            <person name="Han C."/>
            <person name="Goodwin L."/>
            <person name="Pitluck S."/>
            <person name="Ivanova N."/>
            <person name="Ovchinikova G."/>
            <person name="Pati A."/>
            <person name="Chen A."/>
            <person name="Palaniappan K."/>
            <person name="Mavromatis K."/>
            <person name="Liolios K."/>
            <person name="Brettin T."/>
            <person name="Fiebig A."/>
            <person name="Rohde M."/>
            <person name="Abt B."/>
            <person name="Goker M."/>
            <person name="Detter J.C."/>
            <person name="Woyke T."/>
            <person name="Bristow J."/>
            <person name="Eisen J.A."/>
            <person name="Markowitz V."/>
            <person name="Hugenholtz P."/>
            <person name="Kyrpides N.C."/>
            <person name="Klenk H.P."/>
            <person name="Lapidus A."/>
        </authorList>
    </citation>
    <scope>NUCLEOTIDE SEQUENCE [LARGE SCALE GENOMIC DNA]</scope>
    <source>
        <strain evidence="2">DSM 44963</strain>
    </source>
</reference>
<proteinExistence type="predicted"/>
<dbReference type="OrthoDB" id="9947912at2"/>
<evidence type="ECO:0008006" key="3">
    <source>
        <dbReference type="Google" id="ProtNLM"/>
    </source>
</evidence>
<gene>
    <name evidence="1" type="ORF">Krac_6986</name>
</gene>
<accession>D6TQA4</accession>
<dbReference type="EMBL" id="ADVG01000002">
    <property type="protein sequence ID" value="EFH85752.1"/>
    <property type="molecule type" value="Genomic_DNA"/>
</dbReference>
<evidence type="ECO:0000313" key="1">
    <source>
        <dbReference type="EMBL" id="EFH85752.1"/>
    </source>
</evidence>
<dbReference type="AlphaFoldDB" id="D6TQA4"/>
<dbReference type="InterPro" id="IPR006311">
    <property type="entry name" value="TAT_signal"/>
</dbReference>
<dbReference type="Proteomes" id="UP000004508">
    <property type="component" value="Unassembled WGS sequence"/>
</dbReference>
<dbReference type="InParanoid" id="D6TQA4"/>
<comment type="caution">
    <text evidence="1">The sequence shown here is derived from an EMBL/GenBank/DDBJ whole genome shotgun (WGS) entry which is preliminary data.</text>
</comment>